<keyword evidence="1" id="KW-0812">Transmembrane</keyword>
<reference evidence="2 3" key="1">
    <citation type="submission" date="2020-04" db="EMBL/GenBank/DDBJ databases">
        <title>MicrobeNet Type strains.</title>
        <authorList>
            <person name="Nicholson A.C."/>
        </authorList>
    </citation>
    <scope>NUCLEOTIDE SEQUENCE [LARGE SCALE GENOMIC DNA]</scope>
    <source>
        <strain evidence="2 3">DSM 44960</strain>
    </source>
</reference>
<keyword evidence="1" id="KW-1133">Transmembrane helix</keyword>
<evidence type="ECO:0000313" key="3">
    <source>
        <dbReference type="Proteomes" id="UP000572007"/>
    </source>
</evidence>
<feature type="transmembrane region" description="Helical" evidence="1">
    <location>
        <begin position="64"/>
        <end position="85"/>
    </location>
</feature>
<keyword evidence="3" id="KW-1185">Reference proteome</keyword>
<dbReference type="AlphaFoldDB" id="A0A846W000"/>
<proteinExistence type="predicted"/>
<protein>
    <submittedName>
        <fullName evidence="2">Uncharacterized protein</fullName>
    </submittedName>
</protein>
<organism evidence="2 3">
    <name type="scientific">Nocardia coubleae</name>
    <dbReference type="NCBI Taxonomy" id="356147"/>
    <lineage>
        <taxon>Bacteria</taxon>
        <taxon>Bacillati</taxon>
        <taxon>Actinomycetota</taxon>
        <taxon>Actinomycetes</taxon>
        <taxon>Mycobacteriales</taxon>
        <taxon>Nocardiaceae</taxon>
        <taxon>Nocardia</taxon>
    </lineage>
</organism>
<gene>
    <name evidence="2" type="ORF">HGA10_03700</name>
</gene>
<dbReference type="EMBL" id="JAAXOM010000001">
    <property type="protein sequence ID" value="NKX86421.1"/>
    <property type="molecule type" value="Genomic_DNA"/>
</dbReference>
<comment type="caution">
    <text evidence="2">The sequence shown here is derived from an EMBL/GenBank/DDBJ whole genome shotgun (WGS) entry which is preliminary data.</text>
</comment>
<evidence type="ECO:0000313" key="2">
    <source>
        <dbReference type="EMBL" id="NKX86421.1"/>
    </source>
</evidence>
<accession>A0A846W000</accession>
<feature type="transmembrane region" description="Helical" evidence="1">
    <location>
        <begin position="12"/>
        <end position="31"/>
    </location>
</feature>
<sequence length="89" mass="9245">MNKLPGPRSGWFGPPTLAALSIALFVYSVLLLIPYLIALWLVLCPLQLLTGLGLLAFGGTKRQVGVGILIATLIAVVTLVAYGALAPSS</sequence>
<name>A0A846W000_9NOCA</name>
<evidence type="ECO:0000256" key="1">
    <source>
        <dbReference type="SAM" id="Phobius"/>
    </source>
</evidence>
<dbReference type="RefSeq" id="WP_067638711.1">
    <property type="nucleotide sequence ID" value="NZ_JAAXOM010000001.1"/>
</dbReference>
<feature type="transmembrane region" description="Helical" evidence="1">
    <location>
        <begin position="37"/>
        <end position="57"/>
    </location>
</feature>
<dbReference type="Proteomes" id="UP000572007">
    <property type="component" value="Unassembled WGS sequence"/>
</dbReference>
<keyword evidence="1" id="KW-0472">Membrane</keyword>